<accession>A0A6N2KZZ2</accession>
<proteinExistence type="predicted"/>
<organism evidence="1">
    <name type="scientific">Salix viminalis</name>
    <name type="common">Common osier</name>
    <name type="synonym">Basket willow</name>
    <dbReference type="NCBI Taxonomy" id="40686"/>
    <lineage>
        <taxon>Eukaryota</taxon>
        <taxon>Viridiplantae</taxon>
        <taxon>Streptophyta</taxon>
        <taxon>Embryophyta</taxon>
        <taxon>Tracheophyta</taxon>
        <taxon>Spermatophyta</taxon>
        <taxon>Magnoliopsida</taxon>
        <taxon>eudicotyledons</taxon>
        <taxon>Gunneridae</taxon>
        <taxon>Pentapetalae</taxon>
        <taxon>rosids</taxon>
        <taxon>fabids</taxon>
        <taxon>Malpighiales</taxon>
        <taxon>Salicaceae</taxon>
        <taxon>Saliceae</taxon>
        <taxon>Salix</taxon>
    </lineage>
</organism>
<protein>
    <submittedName>
        <fullName evidence="1">Uncharacterized protein</fullName>
    </submittedName>
</protein>
<reference evidence="1" key="1">
    <citation type="submission" date="2019-03" db="EMBL/GenBank/DDBJ databases">
        <authorList>
            <person name="Mank J."/>
            <person name="Almeida P."/>
        </authorList>
    </citation>
    <scope>NUCLEOTIDE SEQUENCE</scope>
    <source>
        <strain evidence="1">78183</strain>
    </source>
</reference>
<sequence length="62" mass="7564">MKIMLKFKKYWGGRSSVNMYKFYLKADEMEDDNRHKHNVTVIDDNDMEINVNTLARFEKYLQ</sequence>
<name>A0A6N2KZZ2_SALVM</name>
<dbReference type="EMBL" id="CAADRP010000957">
    <property type="protein sequence ID" value="VFU33838.1"/>
    <property type="molecule type" value="Genomic_DNA"/>
</dbReference>
<evidence type="ECO:0000313" key="1">
    <source>
        <dbReference type="EMBL" id="VFU33838.1"/>
    </source>
</evidence>
<dbReference type="AlphaFoldDB" id="A0A6N2KZZ2"/>
<gene>
    <name evidence="1" type="ORF">SVIM_LOCUS158568</name>
</gene>